<dbReference type="Proteomes" id="UP000308917">
    <property type="component" value="Unassembled WGS sequence"/>
</dbReference>
<dbReference type="AlphaFoldDB" id="A0A4S8EUZ9"/>
<evidence type="ECO:0000313" key="3">
    <source>
        <dbReference type="Proteomes" id="UP000308917"/>
    </source>
</evidence>
<dbReference type="OrthoDB" id="966038at2"/>
<name>A0A4S8EUZ9_9BURK</name>
<gene>
    <name evidence="2" type="ORF">E9531_13565</name>
</gene>
<keyword evidence="1" id="KW-0472">Membrane</keyword>
<sequence>MDALGWLAYLCLAFFVGACGQLVRVAVGLKKLHDKNASAGTKTPFDAKKFWISIVLGALAALLTAILQWSDQMQSIDREYIFTLMAAGYAGSDIIEGLMDRWSKST</sequence>
<evidence type="ECO:0008006" key="4">
    <source>
        <dbReference type="Google" id="ProtNLM"/>
    </source>
</evidence>
<reference evidence="2 3" key="1">
    <citation type="journal article" date="2015" name="Antonie Van Leeuwenhoek">
        <title>Lampropedia puyangensis sp. nov., isolated from symptomatic bark of Populus ? euramericana canker and emended description of Lampropedia hyalina (Ehrenberg 1832) Lee et al. 2004.</title>
        <authorList>
            <person name="Li Y."/>
            <person name="Wang T."/>
            <person name="Piao C.G."/>
            <person name="Wang L.F."/>
            <person name="Tian G.Z."/>
            <person name="Zhu T.H."/>
            <person name="Guo M.W."/>
        </authorList>
    </citation>
    <scope>NUCLEOTIDE SEQUENCE [LARGE SCALE GENOMIC DNA]</scope>
    <source>
        <strain evidence="2 3">2-bin</strain>
    </source>
</reference>
<keyword evidence="1" id="KW-1133">Transmembrane helix</keyword>
<organism evidence="2 3">
    <name type="scientific">Lampropedia puyangensis</name>
    <dbReference type="NCBI Taxonomy" id="1330072"/>
    <lineage>
        <taxon>Bacteria</taxon>
        <taxon>Pseudomonadati</taxon>
        <taxon>Pseudomonadota</taxon>
        <taxon>Betaproteobacteria</taxon>
        <taxon>Burkholderiales</taxon>
        <taxon>Comamonadaceae</taxon>
        <taxon>Lampropedia</taxon>
    </lineage>
</organism>
<proteinExistence type="predicted"/>
<keyword evidence="3" id="KW-1185">Reference proteome</keyword>
<protein>
    <recommendedName>
        <fullName evidence="4">Holin</fullName>
    </recommendedName>
</protein>
<evidence type="ECO:0000313" key="2">
    <source>
        <dbReference type="EMBL" id="THT98709.1"/>
    </source>
</evidence>
<dbReference type="EMBL" id="STFG01000018">
    <property type="protein sequence ID" value="THT98709.1"/>
    <property type="molecule type" value="Genomic_DNA"/>
</dbReference>
<dbReference type="RefSeq" id="WP_136574315.1">
    <property type="nucleotide sequence ID" value="NZ_STFG01000018.1"/>
</dbReference>
<evidence type="ECO:0000256" key="1">
    <source>
        <dbReference type="SAM" id="Phobius"/>
    </source>
</evidence>
<keyword evidence="1" id="KW-0812">Transmembrane</keyword>
<feature type="transmembrane region" description="Helical" evidence="1">
    <location>
        <begin position="6"/>
        <end position="29"/>
    </location>
</feature>
<accession>A0A4S8EUZ9</accession>
<feature type="transmembrane region" description="Helical" evidence="1">
    <location>
        <begin position="50"/>
        <end position="69"/>
    </location>
</feature>
<comment type="caution">
    <text evidence="2">The sequence shown here is derived from an EMBL/GenBank/DDBJ whole genome shotgun (WGS) entry which is preliminary data.</text>
</comment>